<evidence type="ECO:0000313" key="6">
    <source>
        <dbReference type="EMBL" id="MDU0338501.1"/>
    </source>
</evidence>
<keyword evidence="4" id="KW-0472">Membrane</keyword>
<dbReference type="Proteomes" id="UP001254257">
    <property type="component" value="Unassembled WGS sequence"/>
</dbReference>
<keyword evidence="4" id="KW-0812">Transmembrane</keyword>
<feature type="transmembrane region" description="Helical" evidence="4">
    <location>
        <begin position="252"/>
        <end position="273"/>
    </location>
</feature>
<keyword evidence="2 3" id="KW-0175">Coiled coil</keyword>
<feature type="transmembrane region" description="Helical" evidence="4">
    <location>
        <begin position="185"/>
        <end position="205"/>
    </location>
</feature>
<evidence type="ECO:0000256" key="3">
    <source>
        <dbReference type="SAM" id="Coils"/>
    </source>
</evidence>
<comment type="caution">
    <text evidence="6">The sequence shown here is derived from an EMBL/GenBank/DDBJ whole genome shotgun (WGS) entry which is preliminary data.</text>
</comment>
<dbReference type="RefSeq" id="WP_316016441.1">
    <property type="nucleotide sequence ID" value="NZ_JAWDID010000001.1"/>
</dbReference>
<feature type="transmembrane region" description="Helical" evidence="4">
    <location>
        <begin position="225"/>
        <end position="245"/>
    </location>
</feature>
<protein>
    <submittedName>
        <fullName evidence="6">HlyD family efflux transporter periplasmic adaptor subunit</fullName>
    </submittedName>
</protein>
<dbReference type="InterPro" id="IPR050465">
    <property type="entry name" value="UPF0194_transport"/>
</dbReference>
<keyword evidence="7" id="KW-1185">Reference proteome</keyword>
<proteinExistence type="predicted"/>
<evidence type="ECO:0000256" key="2">
    <source>
        <dbReference type="ARBA" id="ARBA00023054"/>
    </source>
</evidence>
<evidence type="ECO:0000256" key="1">
    <source>
        <dbReference type="ARBA" id="ARBA00004196"/>
    </source>
</evidence>
<dbReference type="Pfam" id="PF25973">
    <property type="entry name" value="BSH_CzcB"/>
    <property type="match status" value="1"/>
</dbReference>
<feature type="transmembrane region" description="Helical" evidence="4">
    <location>
        <begin position="386"/>
        <end position="404"/>
    </location>
</feature>
<evidence type="ECO:0000313" key="7">
    <source>
        <dbReference type="Proteomes" id="UP001254257"/>
    </source>
</evidence>
<organism evidence="6 7">
    <name type="scientific">Bosea rubneri</name>
    <dbReference type="NCBI Taxonomy" id="3075434"/>
    <lineage>
        <taxon>Bacteria</taxon>
        <taxon>Pseudomonadati</taxon>
        <taxon>Pseudomonadota</taxon>
        <taxon>Alphaproteobacteria</taxon>
        <taxon>Hyphomicrobiales</taxon>
        <taxon>Boseaceae</taxon>
        <taxon>Bosea</taxon>
    </lineage>
</organism>
<evidence type="ECO:0000256" key="4">
    <source>
        <dbReference type="SAM" id="Phobius"/>
    </source>
</evidence>
<dbReference type="PANTHER" id="PTHR32347:SF23">
    <property type="entry name" value="BLL5650 PROTEIN"/>
    <property type="match status" value="1"/>
</dbReference>
<gene>
    <name evidence="6" type="ORF">RKE40_01335</name>
</gene>
<comment type="subcellular location">
    <subcellularLocation>
        <location evidence="1">Cell envelope</location>
    </subcellularLocation>
</comment>
<dbReference type="EMBL" id="JAWDID010000001">
    <property type="protein sequence ID" value="MDU0338501.1"/>
    <property type="molecule type" value="Genomic_DNA"/>
</dbReference>
<feature type="domain" description="CzcB-like barrel-sandwich hybrid" evidence="5">
    <location>
        <begin position="463"/>
        <end position="577"/>
    </location>
</feature>
<feature type="transmembrane region" description="Helical" evidence="4">
    <location>
        <begin position="355"/>
        <end position="380"/>
    </location>
</feature>
<feature type="coiled-coil region" evidence="3">
    <location>
        <begin position="524"/>
        <end position="551"/>
    </location>
</feature>
<evidence type="ECO:0000259" key="5">
    <source>
        <dbReference type="Pfam" id="PF25973"/>
    </source>
</evidence>
<reference evidence="6 7" key="1">
    <citation type="submission" date="2023-09" db="EMBL/GenBank/DDBJ databases">
        <title>Whole genome shotgun sequencing (WGS) of Bosea sp. ZW T0_25, isolated from stored onions (Allium cepa).</title>
        <authorList>
            <person name="Stoll D.A."/>
            <person name="Huch M."/>
        </authorList>
    </citation>
    <scope>NUCLEOTIDE SEQUENCE [LARGE SCALE GENOMIC DNA]</scope>
    <source>
        <strain evidence="6 7">ZW T0_25</strain>
    </source>
</reference>
<feature type="transmembrane region" description="Helical" evidence="4">
    <location>
        <begin position="425"/>
        <end position="442"/>
    </location>
</feature>
<keyword evidence="4" id="KW-1133">Transmembrane helix</keyword>
<accession>A0ABU3S1A7</accession>
<feature type="transmembrane region" description="Helical" evidence="4">
    <location>
        <begin position="285"/>
        <end position="305"/>
    </location>
</feature>
<sequence>MATAAGALSADAPLSPLRDEIMLEPGPSLRGGAPSWTLCDPARNRFFRISWVEFEILCRWRLRRPQEIVRSVNADTALTIEPEDVERVSSFLDQAELLRRSTPDDTGRLVGRQLAGRKDWLSWLLHSYLFVRVPLLRPEPLLRALLAAVPWVYGRTFFLVSLLAGLTGLFLVTRQWDGFVSALPWFFSLEGMVVAALALFAAKALHEIGHGLTAVRYGCRVPTMGVAFLVMAPVLYTDTSAAWRLRERRHRLAIGGAGIAAELYLALYALLLWNFLPDGVLRSAVYLWATSTWILTVLINVSPFMRFDGYYLLSDIVEIPNLQERAFALTRHRIRRLLFAFDEEPPEHWPERTRLFLISWAVATWIYRFFLFLGIALLVYHMFFKALGLALFAIEIWFFILRPVMRELAEWGRRLRTTGLNRRSLTSLALLAALLAGLFVPWRTSLHLPAILAARERTQLYLPVAAQAKAVHAGVGDSVTAGQAIVSFESPDLAFKLAQAGRNVASLAAQIQAVATGAGDPARASVLAERLAAARSEVAALEQESERLVVRAPFAGVVAELAEPLGDGEWFKAGEAVAYIVDLTAVRIDAYVEEADLGRLAPGAGGTFIPTDLSQAGIDVRVAAIDETAVRALPDRELASLHGGHIAVRQDENRQAVPEVPVYRVAIEALTHPQVRHTIVGTAVVEAKPVRLYRLIVNFALRIFYREGALG</sequence>
<dbReference type="PANTHER" id="PTHR32347">
    <property type="entry name" value="EFFLUX SYSTEM COMPONENT YKNX-RELATED"/>
    <property type="match status" value="1"/>
</dbReference>
<feature type="transmembrane region" description="Helical" evidence="4">
    <location>
        <begin position="156"/>
        <end position="173"/>
    </location>
</feature>
<dbReference type="InterPro" id="IPR058647">
    <property type="entry name" value="BSH_CzcB-like"/>
</dbReference>
<name>A0ABU3S1A7_9HYPH</name>